<reference evidence="1 2" key="1">
    <citation type="submission" date="2015-06" db="EMBL/GenBank/DDBJ databases">
        <title>Comparative genome analysis of nirS-carrying Bradyrhizobium sp. strains.</title>
        <authorList>
            <person name="Ishii S."/>
            <person name="Jang J."/>
            <person name="Nishizawa T."/>
            <person name="Senoo K."/>
        </authorList>
    </citation>
    <scope>NUCLEOTIDE SEQUENCE [LARGE SCALE GENOMIC DNA]</scope>
    <source>
        <strain evidence="1 2">TSA1</strain>
    </source>
</reference>
<keyword evidence="2" id="KW-1185">Reference proteome</keyword>
<dbReference type="RefSeq" id="WP_100176878.1">
    <property type="nucleotide sequence ID" value="NZ_LFJC01000003.1"/>
</dbReference>
<accession>A0A2M6UAQ0</accession>
<evidence type="ECO:0000313" key="1">
    <source>
        <dbReference type="EMBL" id="PIT01665.1"/>
    </source>
</evidence>
<protein>
    <submittedName>
        <fullName evidence="1">Uncharacterized protein</fullName>
    </submittedName>
</protein>
<organism evidence="1 2">
    <name type="scientific">Bradyrhizobium nitroreducens</name>
    <dbReference type="NCBI Taxonomy" id="709803"/>
    <lineage>
        <taxon>Bacteria</taxon>
        <taxon>Pseudomonadati</taxon>
        <taxon>Pseudomonadota</taxon>
        <taxon>Alphaproteobacteria</taxon>
        <taxon>Hyphomicrobiales</taxon>
        <taxon>Nitrobacteraceae</taxon>
        <taxon>Bradyrhizobium</taxon>
    </lineage>
</organism>
<dbReference type="Proteomes" id="UP000228930">
    <property type="component" value="Unassembled WGS sequence"/>
</dbReference>
<dbReference type="AlphaFoldDB" id="A0A2M6UAQ0"/>
<sequence length="66" mass="7398">MTFRPPKPAPRRVKATPTAEIEPQSYAAFVSDLKQKIAEARHRALEPSQIDLSYLGPDDLWVAPQP</sequence>
<evidence type="ECO:0000313" key="2">
    <source>
        <dbReference type="Proteomes" id="UP000228930"/>
    </source>
</evidence>
<comment type="caution">
    <text evidence="1">The sequence shown here is derived from an EMBL/GenBank/DDBJ whole genome shotgun (WGS) entry which is preliminary data.</text>
</comment>
<gene>
    <name evidence="1" type="ORF">TSA1_13435</name>
</gene>
<name>A0A2M6UAQ0_9BRAD</name>
<dbReference type="EMBL" id="LFJC01000003">
    <property type="protein sequence ID" value="PIT01665.1"/>
    <property type="molecule type" value="Genomic_DNA"/>
</dbReference>
<proteinExistence type="predicted"/>